<name>A0A3S9SJH0_EIKCO</name>
<evidence type="ECO:0000313" key="1">
    <source>
        <dbReference type="EMBL" id="AZR59683.1"/>
    </source>
</evidence>
<dbReference type="AlphaFoldDB" id="A0A3S9SJH0"/>
<dbReference type="Proteomes" id="UP000282435">
    <property type="component" value="Chromosome"/>
</dbReference>
<gene>
    <name evidence="1" type="ORF">ELB75_06390</name>
</gene>
<sequence>MMARPKTEIEVTVQDRASRALRTIRERFGELNNGRVGRAMAQVARATDQATASLKHYAAARAVLTAGGVFMVKSVVGTAAEFER</sequence>
<proteinExistence type="predicted"/>
<organism evidence="1 2">
    <name type="scientific">Eikenella corrodens</name>
    <dbReference type="NCBI Taxonomy" id="539"/>
    <lineage>
        <taxon>Bacteria</taxon>
        <taxon>Pseudomonadati</taxon>
        <taxon>Pseudomonadota</taxon>
        <taxon>Betaproteobacteria</taxon>
        <taxon>Neisseriales</taxon>
        <taxon>Neisseriaceae</taxon>
        <taxon>Eikenella</taxon>
    </lineage>
</organism>
<dbReference type="EMBL" id="CP034670">
    <property type="protein sequence ID" value="AZR59683.1"/>
    <property type="molecule type" value="Genomic_DNA"/>
</dbReference>
<accession>A0A3S9SJH0</accession>
<evidence type="ECO:0000313" key="2">
    <source>
        <dbReference type="Proteomes" id="UP000282435"/>
    </source>
</evidence>
<reference evidence="1 2" key="1">
    <citation type="submission" date="2018-12" db="EMBL/GenBank/DDBJ databases">
        <title>Genome sequencing of Eikenella corrodens KCOM 3110 (= JS217).</title>
        <authorList>
            <person name="Koo J.-K."/>
            <person name="Park S.-N."/>
            <person name="Lim Y.K."/>
        </authorList>
    </citation>
    <scope>NUCLEOTIDE SEQUENCE [LARGE SCALE GENOMIC DNA]</scope>
    <source>
        <strain evidence="1 2">KCOM 3110</strain>
    </source>
</reference>
<protein>
    <submittedName>
        <fullName evidence="1">Uncharacterized protein</fullName>
    </submittedName>
</protein>
<dbReference type="RefSeq" id="WP_126983214.1">
    <property type="nucleotide sequence ID" value="NZ_CP034670.1"/>
</dbReference>